<dbReference type="Proteomes" id="UP000006765">
    <property type="component" value="Unassembled WGS sequence"/>
</dbReference>
<evidence type="ECO:0000259" key="8">
    <source>
        <dbReference type="Pfam" id="PF02608"/>
    </source>
</evidence>
<feature type="signal peptide" evidence="7">
    <location>
        <begin position="1"/>
        <end position="23"/>
    </location>
</feature>
<keyword evidence="4 7" id="KW-0732">Signal</keyword>
<name>K2HJN8_9RHOB</name>
<keyword evidence="3" id="KW-1003">Cell membrane</keyword>
<accession>K2HJN8</accession>
<dbReference type="STRING" id="1231392.OCGS_2800"/>
<reference evidence="9 10" key="1">
    <citation type="journal article" date="2012" name="J. Bacteriol.">
        <title>Draft Genome Sequence of Oceaniovalibus guishaninsula JLT2003T.</title>
        <authorList>
            <person name="Tang K."/>
            <person name="Liu K."/>
            <person name="Jiao N."/>
        </authorList>
    </citation>
    <scope>NUCLEOTIDE SEQUENCE [LARGE SCALE GENOMIC DNA]</scope>
    <source>
        <strain evidence="9 10">JLT2003</strain>
    </source>
</reference>
<dbReference type="InterPro" id="IPR050957">
    <property type="entry name" value="BMP_lipoprotein"/>
</dbReference>
<dbReference type="PANTHER" id="PTHR34296">
    <property type="entry name" value="TRANSCRIPTIONAL ACTIVATOR PROTEIN MED"/>
    <property type="match status" value="1"/>
</dbReference>
<evidence type="ECO:0000256" key="4">
    <source>
        <dbReference type="ARBA" id="ARBA00022729"/>
    </source>
</evidence>
<dbReference type="EMBL" id="AMGO01000068">
    <property type="protein sequence ID" value="EKE43209.1"/>
    <property type="molecule type" value="Genomic_DNA"/>
</dbReference>
<dbReference type="PANTHER" id="PTHR34296:SF2">
    <property type="entry name" value="ABC TRANSPORTER GUANOSINE-BINDING PROTEIN NUPN"/>
    <property type="match status" value="1"/>
</dbReference>
<dbReference type="AlphaFoldDB" id="K2HJN8"/>
<dbReference type="OrthoDB" id="9784230at2"/>
<keyword evidence="10" id="KW-1185">Reference proteome</keyword>
<dbReference type="InterPro" id="IPR028082">
    <property type="entry name" value="Peripla_BP_I"/>
</dbReference>
<keyword evidence="6 9" id="KW-0449">Lipoprotein</keyword>
<evidence type="ECO:0000313" key="10">
    <source>
        <dbReference type="Proteomes" id="UP000006765"/>
    </source>
</evidence>
<dbReference type="GO" id="GO:0005886">
    <property type="term" value="C:plasma membrane"/>
    <property type="evidence" value="ECO:0007669"/>
    <property type="project" value="UniProtKB-SubCell"/>
</dbReference>
<dbReference type="eggNOG" id="COG1744">
    <property type="taxonomic scope" value="Bacteria"/>
</dbReference>
<gene>
    <name evidence="9" type="ORF">OCGS_2800</name>
</gene>
<comment type="caution">
    <text evidence="9">The sequence shown here is derived from an EMBL/GenBank/DDBJ whole genome shotgun (WGS) entry which is preliminary data.</text>
</comment>
<evidence type="ECO:0000256" key="1">
    <source>
        <dbReference type="ARBA" id="ARBA00004193"/>
    </source>
</evidence>
<evidence type="ECO:0000256" key="5">
    <source>
        <dbReference type="ARBA" id="ARBA00023136"/>
    </source>
</evidence>
<sequence>MILDRCIAAATLTAGLGVAGAFAQDRTFYYVSPDPIGLNPFLQMGEAGIRAAADAHDAGAVVIESDTPQSRLENVSAAANDGADIVVVLGFEFSDILRDIAPLYPDTQFLIVDQCIWDDRPDNISCAVFREHESAFLMGAVAGLASQADKVAVVSAIDIPFLHRYTDAFAAGARHVAPDTQSEVRWVGGQNPFADPVRAKEQALALAAGGADVIFSATAGGDFGVFEAAQEQGFTVTTVDVNHCPAAPGRILDGTLKRVDEVIGTSIDRILAGERSFVATYGLAEGGMGAISLLPDAELAESGCLVADRPEIVAQVRDLAAQIVDGSLTVADPMAAD</sequence>
<dbReference type="CDD" id="cd06354">
    <property type="entry name" value="PBP1_PrnA-like"/>
    <property type="match status" value="1"/>
</dbReference>
<dbReference type="Gene3D" id="3.40.50.2300">
    <property type="match status" value="2"/>
</dbReference>
<feature type="domain" description="ABC transporter substrate-binding protein PnrA-like" evidence="8">
    <location>
        <begin position="33"/>
        <end position="291"/>
    </location>
</feature>
<dbReference type="SUPFAM" id="SSF53822">
    <property type="entry name" value="Periplasmic binding protein-like I"/>
    <property type="match status" value="1"/>
</dbReference>
<evidence type="ECO:0000256" key="2">
    <source>
        <dbReference type="ARBA" id="ARBA00008610"/>
    </source>
</evidence>
<proteinExistence type="inferred from homology"/>
<keyword evidence="5" id="KW-0472">Membrane</keyword>
<comment type="similarity">
    <text evidence="2">Belongs to the BMP lipoprotein family.</text>
</comment>
<organism evidence="9 10">
    <name type="scientific">Oceaniovalibus guishaninsula JLT2003</name>
    <dbReference type="NCBI Taxonomy" id="1231392"/>
    <lineage>
        <taxon>Bacteria</taxon>
        <taxon>Pseudomonadati</taxon>
        <taxon>Pseudomonadota</taxon>
        <taxon>Alphaproteobacteria</taxon>
        <taxon>Rhodobacterales</taxon>
        <taxon>Roseobacteraceae</taxon>
        <taxon>Oceaniovalibus</taxon>
    </lineage>
</organism>
<dbReference type="InterPro" id="IPR003760">
    <property type="entry name" value="PnrA-like"/>
</dbReference>
<dbReference type="Pfam" id="PF02608">
    <property type="entry name" value="Bmp"/>
    <property type="match status" value="1"/>
</dbReference>
<evidence type="ECO:0000256" key="6">
    <source>
        <dbReference type="ARBA" id="ARBA00023288"/>
    </source>
</evidence>
<comment type="subcellular location">
    <subcellularLocation>
        <location evidence="1">Cell membrane</location>
        <topology evidence="1">Lipid-anchor</topology>
    </subcellularLocation>
</comment>
<feature type="chain" id="PRO_5003861188" evidence="7">
    <location>
        <begin position="24"/>
        <end position="337"/>
    </location>
</feature>
<dbReference type="RefSeq" id="WP_007427952.1">
    <property type="nucleotide sequence ID" value="NZ_AMGO01000068.1"/>
</dbReference>
<evidence type="ECO:0000313" key="9">
    <source>
        <dbReference type="EMBL" id="EKE43209.1"/>
    </source>
</evidence>
<dbReference type="PATRIC" id="fig|1231392.3.peg.2817"/>
<protein>
    <submittedName>
        <fullName evidence="9">Putative lipoprotein</fullName>
    </submittedName>
</protein>
<evidence type="ECO:0000256" key="7">
    <source>
        <dbReference type="SAM" id="SignalP"/>
    </source>
</evidence>
<evidence type="ECO:0000256" key="3">
    <source>
        <dbReference type="ARBA" id="ARBA00022475"/>
    </source>
</evidence>